<keyword evidence="5" id="KW-1185">Reference proteome</keyword>
<dbReference type="GO" id="GO:0005789">
    <property type="term" value="C:endoplasmic reticulum membrane"/>
    <property type="evidence" value="ECO:0007669"/>
    <property type="project" value="TreeGrafter"/>
</dbReference>
<dbReference type="InterPro" id="IPR023076">
    <property type="entry name" value="HMG_CoA_Rdtase_CS"/>
</dbReference>
<dbReference type="Pfam" id="PF00368">
    <property type="entry name" value="HMG-CoA_red"/>
    <property type="match status" value="1"/>
</dbReference>
<comment type="caution">
    <text evidence="4">The sequence shown here is derived from an EMBL/GenBank/DDBJ whole genome shotgun (WGS) entry which is preliminary data.</text>
</comment>
<gene>
    <name evidence="4" type="primary">HMDH</name>
    <name evidence="4" type="ORF">GWK47_008372</name>
</gene>
<dbReference type="AlphaFoldDB" id="A0A8J5C518"/>
<dbReference type="PANTHER" id="PTHR10572">
    <property type="entry name" value="3-HYDROXY-3-METHYLGLUTARYL-COENZYME A REDUCTASE"/>
    <property type="match status" value="1"/>
</dbReference>
<dbReference type="PROSITE" id="PS00318">
    <property type="entry name" value="HMG_COA_REDUCTASE_2"/>
    <property type="match status" value="1"/>
</dbReference>
<reference evidence="4" key="1">
    <citation type="submission" date="2020-07" db="EMBL/GenBank/DDBJ databases">
        <title>The High-quality genome of the commercially important snow crab, Chionoecetes opilio.</title>
        <authorList>
            <person name="Jeong J.-H."/>
            <person name="Ryu S."/>
        </authorList>
    </citation>
    <scope>NUCLEOTIDE SEQUENCE</scope>
    <source>
        <strain evidence="4">MADBK_172401_WGS</strain>
        <tissue evidence="4">Digestive gland</tissue>
    </source>
</reference>
<protein>
    <recommendedName>
        <fullName evidence="2">hydroxymethylglutaryl-CoA reductase (NADPH)</fullName>
        <ecNumber evidence="2">1.1.1.34</ecNumber>
    </recommendedName>
</protein>
<dbReference type="PANTHER" id="PTHR10572:SF24">
    <property type="entry name" value="3-HYDROXY-3-METHYLGLUTARYL-COENZYME A REDUCTASE"/>
    <property type="match status" value="1"/>
</dbReference>
<dbReference type="InterPro" id="IPR002202">
    <property type="entry name" value="HMG_CoA_Rdtase"/>
</dbReference>
<evidence type="ECO:0000313" key="4">
    <source>
        <dbReference type="EMBL" id="KAG0716988.1"/>
    </source>
</evidence>
<evidence type="ECO:0000256" key="2">
    <source>
        <dbReference type="ARBA" id="ARBA00012999"/>
    </source>
</evidence>
<dbReference type="GO" id="GO:0016126">
    <property type="term" value="P:sterol biosynthetic process"/>
    <property type="evidence" value="ECO:0007669"/>
    <property type="project" value="TreeGrafter"/>
</dbReference>
<sequence>MRSDQDPAQVVGSSNCMTLMEQWGEQGEDLHITVTMPSLEVGTVGGGTSLHPQAACLSILNVKGPRTVPDKPPVLGYTARCRTSNTLPDQVTLKDRDARNGSSGGPPRL</sequence>
<dbReference type="GO" id="GO:0015936">
    <property type="term" value="P:coenzyme A metabolic process"/>
    <property type="evidence" value="ECO:0007669"/>
    <property type="project" value="InterPro"/>
</dbReference>
<dbReference type="InterPro" id="IPR023074">
    <property type="entry name" value="HMG_CoA_Rdtase_cat_sf"/>
</dbReference>
<proteinExistence type="predicted"/>
<evidence type="ECO:0000256" key="1">
    <source>
        <dbReference type="ARBA" id="ARBA00005084"/>
    </source>
</evidence>
<accession>A0A8J5C518</accession>
<dbReference type="Proteomes" id="UP000770661">
    <property type="component" value="Unassembled WGS sequence"/>
</dbReference>
<dbReference type="EC" id="1.1.1.34" evidence="2"/>
<dbReference type="GO" id="GO:0008299">
    <property type="term" value="P:isoprenoid biosynthetic process"/>
    <property type="evidence" value="ECO:0007669"/>
    <property type="project" value="TreeGrafter"/>
</dbReference>
<dbReference type="InterPro" id="IPR009029">
    <property type="entry name" value="HMG_CoA_Rdtase_sub-bd_dom_sf"/>
</dbReference>
<comment type="pathway">
    <text evidence="1">Metabolic intermediate biosynthesis; (R)-mevalonate biosynthesis; (R)-mevalonate from acetyl-CoA: step 3/3.</text>
</comment>
<dbReference type="OrthoDB" id="310654at2759"/>
<organism evidence="4 5">
    <name type="scientific">Chionoecetes opilio</name>
    <name type="common">Atlantic snow crab</name>
    <name type="synonym">Cancer opilio</name>
    <dbReference type="NCBI Taxonomy" id="41210"/>
    <lineage>
        <taxon>Eukaryota</taxon>
        <taxon>Metazoa</taxon>
        <taxon>Ecdysozoa</taxon>
        <taxon>Arthropoda</taxon>
        <taxon>Crustacea</taxon>
        <taxon>Multicrustacea</taxon>
        <taxon>Malacostraca</taxon>
        <taxon>Eumalacostraca</taxon>
        <taxon>Eucarida</taxon>
        <taxon>Decapoda</taxon>
        <taxon>Pleocyemata</taxon>
        <taxon>Brachyura</taxon>
        <taxon>Eubrachyura</taxon>
        <taxon>Majoidea</taxon>
        <taxon>Majidae</taxon>
        <taxon>Chionoecetes</taxon>
    </lineage>
</organism>
<name>A0A8J5C518_CHIOP</name>
<dbReference type="PROSITE" id="PS50065">
    <property type="entry name" value="HMG_COA_REDUCTASE_4"/>
    <property type="match status" value="1"/>
</dbReference>
<dbReference type="SUPFAM" id="SSF56542">
    <property type="entry name" value="Substrate-binding domain of HMG-CoA reductase"/>
    <property type="match status" value="1"/>
</dbReference>
<evidence type="ECO:0000256" key="3">
    <source>
        <dbReference type="SAM" id="MobiDB-lite"/>
    </source>
</evidence>
<dbReference type="Gene3D" id="3.90.770.10">
    <property type="entry name" value="3-hydroxy-3-methylglutaryl-coenzyme A Reductase, Chain A, domain 2"/>
    <property type="match status" value="1"/>
</dbReference>
<dbReference type="GO" id="GO:0004420">
    <property type="term" value="F:hydroxymethylglutaryl-CoA reductase (NADPH) activity"/>
    <property type="evidence" value="ECO:0007669"/>
    <property type="project" value="UniProtKB-EC"/>
</dbReference>
<dbReference type="GO" id="GO:0005778">
    <property type="term" value="C:peroxisomal membrane"/>
    <property type="evidence" value="ECO:0007669"/>
    <property type="project" value="TreeGrafter"/>
</dbReference>
<dbReference type="EMBL" id="JACEEZ010018379">
    <property type="protein sequence ID" value="KAG0716988.1"/>
    <property type="molecule type" value="Genomic_DNA"/>
</dbReference>
<evidence type="ECO:0000313" key="5">
    <source>
        <dbReference type="Proteomes" id="UP000770661"/>
    </source>
</evidence>
<feature type="region of interest" description="Disordered" evidence="3">
    <location>
        <begin position="69"/>
        <end position="109"/>
    </location>
</feature>